<accession>A0AAV5U2U8</accession>
<feature type="non-terminal residue" evidence="1">
    <location>
        <position position="1"/>
    </location>
</feature>
<dbReference type="AlphaFoldDB" id="A0AAV5U2U8"/>
<reference evidence="1" key="1">
    <citation type="submission" date="2023-10" db="EMBL/GenBank/DDBJ databases">
        <title>Genome assembly of Pristionchus species.</title>
        <authorList>
            <person name="Yoshida K."/>
            <person name="Sommer R.J."/>
        </authorList>
    </citation>
    <scope>NUCLEOTIDE SEQUENCE</scope>
    <source>
        <strain evidence="1">RS0144</strain>
    </source>
</reference>
<organism evidence="1 2">
    <name type="scientific">Pristionchus entomophagus</name>
    <dbReference type="NCBI Taxonomy" id="358040"/>
    <lineage>
        <taxon>Eukaryota</taxon>
        <taxon>Metazoa</taxon>
        <taxon>Ecdysozoa</taxon>
        <taxon>Nematoda</taxon>
        <taxon>Chromadorea</taxon>
        <taxon>Rhabditida</taxon>
        <taxon>Rhabditina</taxon>
        <taxon>Diplogasteromorpha</taxon>
        <taxon>Diplogasteroidea</taxon>
        <taxon>Neodiplogasteridae</taxon>
        <taxon>Pristionchus</taxon>
    </lineage>
</organism>
<sequence length="100" mass="11478">GNQRIEGGTVEVAMKLADKFGMKHVLFDAEIYLIRDRNKVEKGLKLLLATRYNLLTLMEHCMSKLIDKNSISSVKMSDYYDDLPSVIKEVLFDKLIKVAR</sequence>
<name>A0AAV5U2U8_9BILA</name>
<dbReference type="PANTHER" id="PTHR47022">
    <property type="entry name" value="BTB AND MATH DOMAIN-CONTAINING PROTEIN 36-RELATED"/>
    <property type="match status" value="1"/>
</dbReference>
<dbReference type="Proteomes" id="UP001432027">
    <property type="component" value="Unassembled WGS sequence"/>
</dbReference>
<proteinExistence type="predicted"/>
<protein>
    <submittedName>
        <fullName evidence="1">Uncharacterized protein</fullName>
    </submittedName>
</protein>
<comment type="caution">
    <text evidence="1">The sequence shown here is derived from an EMBL/GenBank/DDBJ whole genome shotgun (WGS) entry which is preliminary data.</text>
</comment>
<evidence type="ECO:0000313" key="1">
    <source>
        <dbReference type="EMBL" id="GMT01115.1"/>
    </source>
</evidence>
<keyword evidence="2" id="KW-1185">Reference proteome</keyword>
<evidence type="ECO:0000313" key="2">
    <source>
        <dbReference type="Proteomes" id="UP001432027"/>
    </source>
</evidence>
<gene>
    <name evidence="1" type="ORF">PENTCL1PPCAC_23289</name>
</gene>
<dbReference type="EMBL" id="BTSX01000005">
    <property type="protein sequence ID" value="GMT01115.1"/>
    <property type="molecule type" value="Genomic_DNA"/>
</dbReference>
<dbReference type="PANTHER" id="PTHR47022:SF1">
    <property type="entry name" value="BTB AND MATH DOMAIN-CONTAINING PROTEIN 36-RELATED"/>
    <property type="match status" value="1"/>
</dbReference>